<dbReference type="InterPro" id="IPR009057">
    <property type="entry name" value="Homeodomain-like_sf"/>
</dbReference>
<dbReference type="EMBL" id="QYUL01000002">
    <property type="protein sequence ID" value="RJF81342.1"/>
    <property type="molecule type" value="Genomic_DNA"/>
</dbReference>
<dbReference type="PANTHER" id="PTHR46796:SF12">
    <property type="entry name" value="HTH-TYPE DNA-BINDING TRANSCRIPTIONAL ACTIVATOR EUTR"/>
    <property type="match status" value="1"/>
</dbReference>
<accession>A0A418VW06</accession>
<dbReference type="AlphaFoldDB" id="A0A418VW06"/>
<dbReference type="InterPro" id="IPR018060">
    <property type="entry name" value="HTH_AraC"/>
</dbReference>
<feature type="domain" description="HTH araC/xylS-type" evidence="4">
    <location>
        <begin position="210"/>
        <end position="311"/>
    </location>
</feature>
<protein>
    <submittedName>
        <fullName evidence="5">Helix-turn-helix domain-containing protein</fullName>
    </submittedName>
</protein>
<evidence type="ECO:0000256" key="3">
    <source>
        <dbReference type="ARBA" id="ARBA00023163"/>
    </source>
</evidence>
<dbReference type="Pfam" id="PF12833">
    <property type="entry name" value="HTH_18"/>
    <property type="match status" value="1"/>
</dbReference>
<gene>
    <name evidence="5" type="ORF">D3877_14270</name>
</gene>
<evidence type="ECO:0000313" key="6">
    <source>
        <dbReference type="Proteomes" id="UP000283458"/>
    </source>
</evidence>
<sequence length="317" mass="34921">MNSQQTIRVVTDTAADVCEQEQALRGWTQHYSQLQPGRFTGELREFGVPGIQLIRETTNLRLHQHTAPPPNTLVLGVPMVGSAPSRFEGKPVGVGDVILFRGAAVCDFLCSGPMSILAVAIDLPRLTALRAPTPNAEALQSGTFLSAHAPALRNELNWLLAEQQPGADILRHASVRLAILDRCCQVVERITSRLEGERLIPLSQRQNLVNRARDYVSAHPDDVLSVAQIAQGVGVTTRMLEYSFADVMGMSPTAYLRMIRLNAARRALRVADPRQTTVAEIAMDHGFWHLGRFSTYYSQMYGEKPSDTLKRRSAAVA</sequence>
<proteinExistence type="predicted"/>
<evidence type="ECO:0000256" key="2">
    <source>
        <dbReference type="ARBA" id="ARBA00023125"/>
    </source>
</evidence>
<keyword evidence="2" id="KW-0238">DNA-binding</keyword>
<dbReference type="Proteomes" id="UP000283458">
    <property type="component" value="Unassembled WGS sequence"/>
</dbReference>
<keyword evidence="6" id="KW-1185">Reference proteome</keyword>
<dbReference type="OrthoDB" id="9802263at2"/>
<dbReference type="SMART" id="SM00342">
    <property type="entry name" value="HTH_ARAC"/>
    <property type="match status" value="1"/>
</dbReference>
<dbReference type="GO" id="GO:0003700">
    <property type="term" value="F:DNA-binding transcription factor activity"/>
    <property type="evidence" value="ECO:0007669"/>
    <property type="project" value="InterPro"/>
</dbReference>
<organism evidence="5 6">
    <name type="scientific">Azospirillum cavernae</name>
    <dbReference type="NCBI Taxonomy" id="2320860"/>
    <lineage>
        <taxon>Bacteria</taxon>
        <taxon>Pseudomonadati</taxon>
        <taxon>Pseudomonadota</taxon>
        <taxon>Alphaproteobacteria</taxon>
        <taxon>Rhodospirillales</taxon>
        <taxon>Azospirillaceae</taxon>
        <taxon>Azospirillum</taxon>
    </lineage>
</organism>
<dbReference type="SUPFAM" id="SSF46689">
    <property type="entry name" value="Homeodomain-like"/>
    <property type="match status" value="2"/>
</dbReference>
<name>A0A418VW06_9PROT</name>
<dbReference type="InterPro" id="IPR018062">
    <property type="entry name" value="HTH_AraC-typ_CS"/>
</dbReference>
<dbReference type="Gene3D" id="1.10.10.60">
    <property type="entry name" value="Homeodomain-like"/>
    <property type="match status" value="1"/>
</dbReference>
<dbReference type="PANTHER" id="PTHR46796">
    <property type="entry name" value="HTH-TYPE TRANSCRIPTIONAL ACTIVATOR RHAS-RELATED"/>
    <property type="match status" value="1"/>
</dbReference>
<keyword evidence="1" id="KW-0805">Transcription regulation</keyword>
<dbReference type="RefSeq" id="WP_119831431.1">
    <property type="nucleotide sequence ID" value="NZ_QYUL01000002.1"/>
</dbReference>
<dbReference type="PROSITE" id="PS01124">
    <property type="entry name" value="HTH_ARAC_FAMILY_2"/>
    <property type="match status" value="1"/>
</dbReference>
<keyword evidence="3" id="KW-0804">Transcription</keyword>
<dbReference type="PROSITE" id="PS00041">
    <property type="entry name" value="HTH_ARAC_FAMILY_1"/>
    <property type="match status" value="1"/>
</dbReference>
<evidence type="ECO:0000259" key="4">
    <source>
        <dbReference type="PROSITE" id="PS01124"/>
    </source>
</evidence>
<evidence type="ECO:0000256" key="1">
    <source>
        <dbReference type="ARBA" id="ARBA00023015"/>
    </source>
</evidence>
<comment type="caution">
    <text evidence="5">The sequence shown here is derived from an EMBL/GenBank/DDBJ whole genome shotgun (WGS) entry which is preliminary data.</text>
</comment>
<reference evidence="5 6" key="1">
    <citation type="submission" date="2018-09" db="EMBL/GenBank/DDBJ databases">
        <authorList>
            <person name="Zhu H."/>
        </authorList>
    </citation>
    <scope>NUCLEOTIDE SEQUENCE [LARGE SCALE GENOMIC DNA]</scope>
    <source>
        <strain evidence="5 6">K2W22B-5</strain>
    </source>
</reference>
<evidence type="ECO:0000313" key="5">
    <source>
        <dbReference type="EMBL" id="RJF81342.1"/>
    </source>
</evidence>
<dbReference type="GO" id="GO:0043565">
    <property type="term" value="F:sequence-specific DNA binding"/>
    <property type="evidence" value="ECO:0007669"/>
    <property type="project" value="InterPro"/>
</dbReference>
<dbReference type="InterPro" id="IPR050204">
    <property type="entry name" value="AraC_XylS_family_regulators"/>
</dbReference>